<sequence length="86" mass="9481">MSKRDVKLGPGEGPNHDWENDQTLVAVSGQGTDGAYTLMEDNLKASFAFGLHRHAPQSEPVRCLEGDMGLFVDGNWHRPILTMISE</sequence>
<dbReference type="RefSeq" id="WP_176866671.1">
    <property type="nucleotide sequence ID" value="NZ_JABXWT010000013.1"/>
</dbReference>
<comment type="caution">
    <text evidence="2">The sequence shown here is derived from an EMBL/GenBank/DDBJ whole genome shotgun (WGS) entry which is preliminary data.</text>
</comment>
<evidence type="ECO:0000313" key="3">
    <source>
        <dbReference type="Proteomes" id="UP000630805"/>
    </source>
</evidence>
<dbReference type="InterPro" id="IPR014710">
    <property type="entry name" value="RmlC-like_jellyroll"/>
</dbReference>
<organism evidence="2 3">
    <name type="scientific">Ruegeria haliotis</name>
    <dbReference type="NCBI Taxonomy" id="2747601"/>
    <lineage>
        <taxon>Bacteria</taxon>
        <taxon>Pseudomonadati</taxon>
        <taxon>Pseudomonadota</taxon>
        <taxon>Alphaproteobacteria</taxon>
        <taxon>Rhodobacterales</taxon>
        <taxon>Roseobacteraceae</taxon>
        <taxon>Ruegeria</taxon>
    </lineage>
</organism>
<dbReference type="Proteomes" id="UP000630805">
    <property type="component" value="Unassembled WGS sequence"/>
</dbReference>
<evidence type="ECO:0000256" key="1">
    <source>
        <dbReference type="SAM" id="MobiDB-lite"/>
    </source>
</evidence>
<accession>A0ABX2PU82</accession>
<feature type="region of interest" description="Disordered" evidence="1">
    <location>
        <begin position="1"/>
        <end position="20"/>
    </location>
</feature>
<reference evidence="2 3" key="1">
    <citation type="submission" date="2020-06" db="EMBL/GenBank/DDBJ databases">
        <authorList>
            <person name="Cao W.R."/>
        </authorList>
    </citation>
    <scope>NUCLEOTIDE SEQUENCE [LARGE SCALE GENOMIC DNA]</scope>
    <source>
        <strain evidence="2 3">B1Z28</strain>
    </source>
</reference>
<gene>
    <name evidence="2" type="ORF">HW561_17545</name>
</gene>
<evidence type="ECO:0000313" key="2">
    <source>
        <dbReference type="EMBL" id="NVO57603.1"/>
    </source>
</evidence>
<name>A0ABX2PU82_9RHOB</name>
<proteinExistence type="predicted"/>
<dbReference type="Gene3D" id="2.60.120.10">
    <property type="entry name" value="Jelly Rolls"/>
    <property type="match status" value="1"/>
</dbReference>
<keyword evidence="3" id="KW-1185">Reference proteome</keyword>
<protein>
    <submittedName>
        <fullName evidence="2">Uncharacterized protein</fullName>
    </submittedName>
</protein>
<dbReference type="EMBL" id="JABXWT010000013">
    <property type="protein sequence ID" value="NVO57603.1"/>
    <property type="molecule type" value="Genomic_DNA"/>
</dbReference>